<feature type="compositionally biased region" description="Low complexity" evidence="1">
    <location>
        <begin position="488"/>
        <end position="500"/>
    </location>
</feature>
<gene>
    <name evidence="3" type="ORF">AFUS01_LOCUS24336</name>
</gene>
<feature type="region of interest" description="Disordered" evidence="1">
    <location>
        <begin position="483"/>
        <end position="502"/>
    </location>
</feature>
<keyword evidence="2" id="KW-1133">Transmembrane helix</keyword>
<evidence type="ECO:0008006" key="5">
    <source>
        <dbReference type="Google" id="ProtNLM"/>
    </source>
</evidence>
<dbReference type="Proteomes" id="UP000708208">
    <property type="component" value="Unassembled WGS sequence"/>
</dbReference>
<feature type="region of interest" description="Disordered" evidence="1">
    <location>
        <begin position="95"/>
        <end position="118"/>
    </location>
</feature>
<comment type="caution">
    <text evidence="3">The sequence shown here is derived from an EMBL/GenBank/DDBJ whole genome shotgun (WGS) entry which is preliminary data.</text>
</comment>
<accession>A0A8J2P970</accession>
<evidence type="ECO:0000313" key="3">
    <source>
        <dbReference type="EMBL" id="CAG7785727.1"/>
    </source>
</evidence>
<keyword evidence="4" id="KW-1185">Reference proteome</keyword>
<feature type="compositionally biased region" description="Polar residues" evidence="1">
    <location>
        <begin position="162"/>
        <end position="179"/>
    </location>
</feature>
<evidence type="ECO:0000256" key="1">
    <source>
        <dbReference type="SAM" id="MobiDB-lite"/>
    </source>
</evidence>
<organism evidence="3 4">
    <name type="scientific">Allacma fusca</name>
    <dbReference type="NCBI Taxonomy" id="39272"/>
    <lineage>
        <taxon>Eukaryota</taxon>
        <taxon>Metazoa</taxon>
        <taxon>Ecdysozoa</taxon>
        <taxon>Arthropoda</taxon>
        <taxon>Hexapoda</taxon>
        <taxon>Collembola</taxon>
        <taxon>Symphypleona</taxon>
        <taxon>Sminthuridae</taxon>
        <taxon>Allacma</taxon>
    </lineage>
</organism>
<protein>
    <recommendedName>
        <fullName evidence="5">Transmembrane protein</fullName>
    </recommendedName>
</protein>
<feature type="region of interest" description="Disordered" evidence="1">
    <location>
        <begin position="158"/>
        <end position="192"/>
    </location>
</feature>
<reference evidence="3" key="1">
    <citation type="submission" date="2021-06" db="EMBL/GenBank/DDBJ databases">
        <authorList>
            <person name="Hodson N. C."/>
            <person name="Mongue J. A."/>
            <person name="Jaron S. K."/>
        </authorList>
    </citation>
    <scope>NUCLEOTIDE SEQUENCE</scope>
</reference>
<proteinExistence type="predicted"/>
<feature type="region of interest" description="Disordered" evidence="1">
    <location>
        <begin position="31"/>
        <end position="50"/>
    </location>
</feature>
<feature type="transmembrane region" description="Helical" evidence="2">
    <location>
        <begin position="311"/>
        <end position="330"/>
    </location>
</feature>
<evidence type="ECO:0000256" key="2">
    <source>
        <dbReference type="SAM" id="Phobius"/>
    </source>
</evidence>
<sequence>MEHRQKWLDWRNTVNFQQVCRESQIDPATKGFPVTTRGWKPSPATSTATSGELERVLAQENSLAQENARTAGFTPEIPPSPQQTVEVATSEAFITRRHQPTLSEADSSDETGGEDERNIGSVSVHSANTDIADSHQLSLADFANSPQYETIIIDEEEEEHTQANSSIQTPPHTPDMSNQAGGGGGRGGPIPRIGNNVFSTLLILGLITSAIGHQHGKKQLNDREMQMEPNPYPWSPQRQWWSKLDEMSPASSGGFDYNNPSFTNTEDEDEIGHYDPYDLPDFPPACNAAPRYQAFGSDTARRLWKNSVVKGVAGVVGICATGIAMMGIYVSSFVKSIRSPGTPPQTIKIPQDWVLIQAQLQDQRPIWMIMPVNASEEKEMEEFLRDPGKAATVLPGEEAKQTQRRRKRTAFVGPTNAWTPMAYSREFLKKQLQQMLTQVEEEEAASSSSGRPTRVLQQLVKFFIRILMYIATTFGMDTGKDKAPILKEAPPQSAEEPASISEEEWILPTSEISITSNDDDSRIVIRQ</sequence>
<name>A0A8J2P970_9HEXA</name>
<keyword evidence="2" id="KW-0472">Membrane</keyword>
<evidence type="ECO:0000313" key="4">
    <source>
        <dbReference type="Proteomes" id="UP000708208"/>
    </source>
</evidence>
<dbReference type="AlphaFoldDB" id="A0A8J2P970"/>
<keyword evidence="2" id="KW-0812">Transmembrane</keyword>
<dbReference type="EMBL" id="CAJVCH010302137">
    <property type="protein sequence ID" value="CAG7785727.1"/>
    <property type="molecule type" value="Genomic_DNA"/>
</dbReference>